<evidence type="ECO:0000256" key="3">
    <source>
        <dbReference type="ARBA" id="ARBA00022475"/>
    </source>
</evidence>
<feature type="transmembrane region" description="Helical" evidence="8">
    <location>
        <begin position="217"/>
        <end position="236"/>
    </location>
</feature>
<evidence type="ECO:0000256" key="1">
    <source>
        <dbReference type="ARBA" id="ARBA00004429"/>
    </source>
</evidence>
<feature type="transmembrane region" description="Helical" evidence="8">
    <location>
        <begin position="141"/>
        <end position="162"/>
    </location>
</feature>
<keyword evidence="6 8" id="KW-1133">Transmembrane helix</keyword>
<feature type="transmembrane region" description="Helical" evidence="8">
    <location>
        <begin position="108"/>
        <end position="129"/>
    </location>
</feature>
<feature type="transmembrane region" description="Helical" evidence="8">
    <location>
        <begin position="335"/>
        <end position="357"/>
    </location>
</feature>
<feature type="transmembrane region" description="Helical" evidence="8">
    <location>
        <begin position="182"/>
        <end position="205"/>
    </location>
</feature>
<comment type="subcellular location">
    <subcellularLocation>
        <location evidence="1">Cell inner membrane</location>
        <topology evidence="1">Multi-pass membrane protein</topology>
    </subcellularLocation>
</comment>
<dbReference type="PANTHER" id="PTHR30574:SF1">
    <property type="entry name" value="SULPHUR TRANSPORT DOMAIN-CONTAINING PROTEIN"/>
    <property type="match status" value="1"/>
</dbReference>
<keyword evidence="3" id="KW-1003">Cell membrane</keyword>
<name>A0A0F9X493_9ZZZZ</name>
<feature type="transmembrane region" description="Helical" evidence="8">
    <location>
        <begin position="73"/>
        <end position="96"/>
    </location>
</feature>
<feature type="transmembrane region" description="Helical" evidence="8">
    <location>
        <begin position="268"/>
        <end position="294"/>
    </location>
</feature>
<evidence type="ECO:0000256" key="7">
    <source>
        <dbReference type="ARBA" id="ARBA00023136"/>
    </source>
</evidence>
<evidence type="ECO:0000313" key="9">
    <source>
        <dbReference type="EMBL" id="KKN86313.1"/>
    </source>
</evidence>
<keyword evidence="7 8" id="KW-0472">Membrane</keyword>
<keyword evidence="5 8" id="KW-0812">Transmembrane</keyword>
<comment type="caution">
    <text evidence="9">The sequence shown here is derived from an EMBL/GenBank/DDBJ whole genome shotgun (WGS) entry which is preliminary data.</text>
</comment>
<dbReference type="GO" id="GO:0005886">
    <property type="term" value="C:plasma membrane"/>
    <property type="evidence" value="ECO:0007669"/>
    <property type="project" value="UniProtKB-SubCell"/>
</dbReference>
<dbReference type="PANTHER" id="PTHR30574">
    <property type="entry name" value="INNER MEMBRANE PROTEIN YEDE"/>
    <property type="match status" value="1"/>
</dbReference>
<dbReference type="InterPro" id="IPR007272">
    <property type="entry name" value="Sulf_transp_TsuA/YedE"/>
</dbReference>
<keyword evidence="2" id="KW-0813">Transport</keyword>
<feature type="transmembrane region" description="Helical" evidence="8">
    <location>
        <begin position="35"/>
        <end position="53"/>
    </location>
</feature>
<evidence type="ECO:0000256" key="6">
    <source>
        <dbReference type="ARBA" id="ARBA00022989"/>
    </source>
</evidence>
<dbReference type="EMBL" id="LAZR01000149">
    <property type="protein sequence ID" value="KKN86313.1"/>
    <property type="molecule type" value="Genomic_DNA"/>
</dbReference>
<protein>
    <submittedName>
        <fullName evidence="9">Uncharacterized protein</fullName>
    </submittedName>
</protein>
<sequence>MNSGGFRVSELACCRQGNAKMFEQFGFENTTPQQAAVWFALALGVIFGVLGQITKFCFRRSLIGEDRREAKGVWLTALAFAVLGTQAAVALGWISFADHRFLVPDLPYLAIGFGGLLFGAGMVLTRGCISRLTILAGSGNLRAALVVVVFAVVAHATLKGVLAPMRVALGSVTLGLGEYISLAALPGGVALWGGLIVVAALAVALRSGNRPAHLMMAALIGLLVPLAWIGTGFILFDEFDPIAMESLSFTSPSADTLFWLVASSSIPAGFGVGLLGGVFLGACAASLLFGGFGWQSFETPTQTGRYLAGAALMGVGGVLAGGCTLGAGLSGVPTLSLAAILAIVMIGIGVLGMHALLRASPAGN</sequence>
<dbReference type="Pfam" id="PF04143">
    <property type="entry name" value="Sulf_transp"/>
    <property type="match status" value="1"/>
</dbReference>
<evidence type="ECO:0000256" key="8">
    <source>
        <dbReference type="SAM" id="Phobius"/>
    </source>
</evidence>
<accession>A0A0F9X493</accession>
<proteinExistence type="predicted"/>
<evidence type="ECO:0000256" key="5">
    <source>
        <dbReference type="ARBA" id="ARBA00022692"/>
    </source>
</evidence>
<feature type="transmembrane region" description="Helical" evidence="8">
    <location>
        <begin position="306"/>
        <end position="329"/>
    </location>
</feature>
<organism evidence="9">
    <name type="scientific">marine sediment metagenome</name>
    <dbReference type="NCBI Taxonomy" id="412755"/>
    <lineage>
        <taxon>unclassified sequences</taxon>
        <taxon>metagenomes</taxon>
        <taxon>ecological metagenomes</taxon>
    </lineage>
</organism>
<gene>
    <name evidence="9" type="ORF">LCGC14_0270120</name>
</gene>
<reference evidence="9" key="1">
    <citation type="journal article" date="2015" name="Nature">
        <title>Complex archaea that bridge the gap between prokaryotes and eukaryotes.</title>
        <authorList>
            <person name="Spang A."/>
            <person name="Saw J.H."/>
            <person name="Jorgensen S.L."/>
            <person name="Zaremba-Niedzwiedzka K."/>
            <person name="Martijn J."/>
            <person name="Lind A.E."/>
            <person name="van Eijk R."/>
            <person name="Schleper C."/>
            <person name="Guy L."/>
            <person name="Ettema T.J."/>
        </authorList>
    </citation>
    <scope>NUCLEOTIDE SEQUENCE</scope>
</reference>
<evidence type="ECO:0000256" key="4">
    <source>
        <dbReference type="ARBA" id="ARBA00022519"/>
    </source>
</evidence>
<keyword evidence="4" id="KW-0997">Cell inner membrane</keyword>
<evidence type="ECO:0000256" key="2">
    <source>
        <dbReference type="ARBA" id="ARBA00022448"/>
    </source>
</evidence>
<dbReference type="AlphaFoldDB" id="A0A0F9X493"/>